<dbReference type="PROSITE" id="PS51355">
    <property type="entry name" value="GLUTATHIONE_PEROXID_3"/>
    <property type="match status" value="1"/>
</dbReference>
<evidence type="ECO:0000256" key="3">
    <source>
        <dbReference type="ARBA" id="ARBA00023002"/>
    </source>
</evidence>
<evidence type="ECO:0000313" key="6">
    <source>
        <dbReference type="EMBL" id="AFH65673.1"/>
    </source>
</evidence>
<keyword evidence="3 5" id="KW-0560">Oxidoreductase</keyword>
<dbReference type="OrthoDB" id="9789406at2"/>
<organism evidence="6 7">
    <name type="scientific">Paenibacillus mucilaginosus K02</name>
    <dbReference type="NCBI Taxonomy" id="997761"/>
    <lineage>
        <taxon>Bacteria</taxon>
        <taxon>Bacillati</taxon>
        <taxon>Bacillota</taxon>
        <taxon>Bacilli</taxon>
        <taxon>Bacillales</taxon>
        <taxon>Paenibacillaceae</taxon>
        <taxon>Paenibacillus</taxon>
    </lineage>
</organism>
<gene>
    <name evidence="6" type="ORF">B2K_34080</name>
</gene>
<dbReference type="PRINTS" id="PR01011">
    <property type="entry name" value="GLUTPROXDASE"/>
</dbReference>
<dbReference type="EMBL" id="CP003422">
    <property type="protein sequence ID" value="AFH65673.1"/>
    <property type="molecule type" value="Genomic_DNA"/>
</dbReference>
<dbReference type="GO" id="GO:0004601">
    <property type="term" value="F:peroxidase activity"/>
    <property type="evidence" value="ECO:0007669"/>
    <property type="project" value="UniProtKB-KW"/>
</dbReference>
<dbReference type="CDD" id="cd00340">
    <property type="entry name" value="GSH_Peroxidase"/>
    <property type="match status" value="1"/>
</dbReference>
<dbReference type="GO" id="GO:0034599">
    <property type="term" value="P:cellular response to oxidative stress"/>
    <property type="evidence" value="ECO:0007669"/>
    <property type="project" value="TreeGrafter"/>
</dbReference>
<dbReference type="PIRSF" id="PIRSF000303">
    <property type="entry name" value="Glutathion_perox"/>
    <property type="match status" value="1"/>
</dbReference>
<evidence type="ECO:0000256" key="5">
    <source>
        <dbReference type="RuleBase" id="RU000499"/>
    </source>
</evidence>
<dbReference type="InterPro" id="IPR036249">
    <property type="entry name" value="Thioredoxin-like_sf"/>
</dbReference>
<keyword evidence="2 5" id="KW-0575">Peroxidase</keyword>
<dbReference type="InterPro" id="IPR000889">
    <property type="entry name" value="Glutathione_peroxidase"/>
</dbReference>
<dbReference type="PANTHER" id="PTHR11592:SF78">
    <property type="entry name" value="GLUTATHIONE PEROXIDASE"/>
    <property type="match status" value="1"/>
</dbReference>
<dbReference type="FunFam" id="3.40.30.10:FF:000010">
    <property type="entry name" value="Glutathione peroxidase"/>
    <property type="match status" value="1"/>
</dbReference>
<accession>I0BTH6</accession>
<dbReference type="SUPFAM" id="SSF52833">
    <property type="entry name" value="Thioredoxin-like"/>
    <property type="match status" value="1"/>
</dbReference>
<feature type="active site" evidence="4">
    <location>
        <position position="35"/>
    </location>
</feature>
<evidence type="ECO:0000313" key="7">
    <source>
        <dbReference type="Proteomes" id="UP000007392"/>
    </source>
</evidence>
<dbReference type="PANTHER" id="PTHR11592">
    <property type="entry name" value="GLUTATHIONE PEROXIDASE"/>
    <property type="match status" value="1"/>
</dbReference>
<dbReference type="PROSITE" id="PS00460">
    <property type="entry name" value="GLUTATHIONE_PEROXID_1"/>
    <property type="match status" value="1"/>
</dbReference>
<evidence type="ECO:0000256" key="4">
    <source>
        <dbReference type="PIRSR" id="PIRSR000303-1"/>
    </source>
</evidence>
<dbReference type="PATRIC" id="fig|997761.3.peg.6860"/>
<reference evidence="6 7" key="1">
    <citation type="submission" date="2013-06" db="EMBL/GenBank/DDBJ databases">
        <title>Complete genome sequence of Paenibacillus mucilaginosus K02.</title>
        <authorList>
            <person name="Xiao B."/>
            <person name="Sun L."/>
            <person name="Xiao L."/>
            <person name="Lian B."/>
        </authorList>
    </citation>
    <scope>NUCLEOTIDE SEQUENCE [LARGE SCALE GENOMIC DNA]</scope>
    <source>
        <strain evidence="6 7">K02</strain>
    </source>
</reference>
<dbReference type="KEGG" id="pmw:B2K_34080"/>
<comment type="similarity">
    <text evidence="1 5">Belongs to the glutathione peroxidase family.</text>
</comment>
<sequence length="163" mass="18068">MSIYDFEVTTIRGEKTTLAPYQGQVLLIVNTATKCGFAPQFKGLQKLHDTYRDKGFAVLGFPSSQFLDQELHDNADIAQSCELNHGVSFPLYAKIDVNGGGAHPLFQYLSSEARGLLGSKAIKWNFTKFLVDRNGRVLKRFAPTDTPEMIESRIAELLDPAAV</sequence>
<dbReference type="HOGENOM" id="CLU_029507_2_2_9"/>
<name>I0BTH6_9BACL</name>
<dbReference type="InterPro" id="IPR029759">
    <property type="entry name" value="GPX_AS"/>
</dbReference>
<protein>
    <recommendedName>
        <fullName evidence="5">Glutathione peroxidase</fullName>
    </recommendedName>
</protein>
<dbReference type="RefSeq" id="WP_014652863.1">
    <property type="nucleotide sequence ID" value="NC_017672.3"/>
</dbReference>
<dbReference type="Pfam" id="PF00255">
    <property type="entry name" value="GSHPx"/>
    <property type="match status" value="1"/>
</dbReference>
<evidence type="ECO:0000256" key="1">
    <source>
        <dbReference type="ARBA" id="ARBA00006926"/>
    </source>
</evidence>
<dbReference type="Gene3D" id="3.40.30.10">
    <property type="entry name" value="Glutaredoxin"/>
    <property type="match status" value="1"/>
</dbReference>
<dbReference type="AlphaFoldDB" id="I0BTH6"/>
<proteinExistence type="inferred from homology"/>
<dbReference type="Proteomes" id="UP000007392">
    <property type="component" value="Chromosome"/>
</dbReference>
<evidence type="ECO:0000256" key="2">
    <source>
        <dbReference type="ARBA" id="ARBA00022559"/>
    </source>
</evidence>